<evidence type="ECO:0000256" key="3">
    <source>
        <dbReference type="ARBA" id="ARBA00023125"/>
    </source>
</evidence>
<dbReference type="Pfam" id="PF13102">
    <property type="entry name" value="Phage_int_SAM_5"/>
    <property type="match status" value="1"/>
</dbReference>
<accession>A0A5C6K4D6</accession>
<dbReference type="InterPro" id="IPR010998">
    <property type="entry name" value="Integrase_recombinase_N"/>
</dbReference>
<dbReference type="InterPro" id="IPR002104">
    <property type="entry name" value="Integrase_catalytic"/>
</dbReference>
<evidence type="ECO:0000256" key="5">
    <source>
        <dbReference type="PROSITE-ProRule" id="PRU01248"/>
    </source>
</evidence>
<dbReference type="PROSITE" id="PS51900">
    <property type="entry name" value="CB"/>
    <property type="match status" value="1"/>
</dbReference>
<dbReference type="Proteomes" id="UP000315827">
    <property type="component" value="Unassembled WGS sequence"/>
</dbReference>
<dbReference type="GO" id="GO:0003677">
    <property type="term" value="F:DNA binding"/>
    <property type="evidence" value="ECO:0007669"/>
    <property type="project" value="UniProtKB-UniRule"/>
</dbReference>
<dbReference type="PROSITE" id="PS51898">
    <property type="entry name" value="TYR_RECOMBINASE"/>
    <property type="match status" value="1"/>
</dbReference>
<evidence type="ECO:0000256" key="2">
    <source>
        <dbReference type="ARBA" id="ARBA00022908"/>
    </source>
</evidence>
<evidence type="ECO:0000313" key="9">
    <source>
        <dbReference type="Proteomes" id="UP000315827"/>
    </source>
</evidence>
<evidence type="ECO:0000256" key="4">
    <source>
        <dbReference type="ARBA" id="ARBA00023172"/>
    </source>
</evidence>
<dbReference type="PANTHER" id="PTHR30349">
    <property type="entry name" value="PHAGE INTEGRASE-RELATED"/>
    <property type="match status" value="1"/>
</dbReference>
<organism evidence="8 9">
    <name type="scientific">Parabacteroides distasonis</name>
    <dbReference type="NCBI Taxonomy" id="823"/>
    <lineage>
        <taxon>Bacteria</taxon>
        <taxon>Pseudomonadati</taxon>
        <taxon>Bacteroidota</taxon>
        <taxon>Bacteroidia</taxon>
        <taxon>Bacteroidales</taxon>
        <taxon>Tannerellaceae</taxon>
        <taxon>Parabacteroides</taxon>
    </lineage>
</organism>
<dbReference type="RefSeq" id="WP_146376202.1">
    <property type="nucleotide sequence ID" value="NZ_JADMWC010000005.1"/>
</dbReference>
<dbReference type="GO" id="GO:0015074">
    <property type="term" value="P:DNA integration"/>
    <property type="evidence" value="ECO:0007669"/>
    <property type="project" value="UniProtKB-KW"/>
</dbReference>
<evidence type="ECO:0000256" key="1">
    <source>
        <dbReference type="ARBA" id="ARBA00008857"/>
    </source>
</evidence>
<dbReference type="PANTHER" id="PTHR30349:SF64">
    <property type="entry name" value="PROPHAGE INTEGRASE INTD-RELATED"/>
    <property type="match status" value="1"/>
</dbReference>
<dbReference type="EMBL" id="VOHW01000023">
    <property type="protein sequence ID" value="TWV58012.1"/>
    <property type="molecule type" value="Genomic_DNA"/>
</dbReference>
<evidence type="ECO:0000313" key="8">
    <source>
        <dbReference type="EMBL" id="TWV58012.1"/>
    </source>
</evidence>
<dbReference type="InterPro" id="IPR011010">
    <property type="entry name" value="DNA_brk_join_enz"/>
</dbReference>
<gene>
    <name evidence="8" type="ORF">FSA05_22090</name>
</gene>
<evidence type="ECO:0000259" key="7">
    <source>
        <dbReference type="PROSITE" id="PS51900"/>
    </source>
</evidence>
<dbReference type="Pfam" id="PF17293">
    <property type="entry name" value="Arm-DNA-bind_5"/>
    <property type="match status" value="1"/>
</dbReference>
<evidence type="ECO:0000259" key="6">
    <source>
        <dbReference type="PROSITE" id="PS51898"/>
    </source>
</evidence>
<keyword evidence="4" id="KW-0233">DNA recombination</keyword>
<proteinExistence type="inferred from homology"/>
<dbReference type="InterPro" id="IPR035386">
    <property type="entry name" value="Arm-DNA-bind_5"/>
</dbReference>
<keyword evidence="3 5" id="KW-0238">DNA-binding</keyword>
<dbReference type="SUPFAM" id="SSF56349">
    <property type="entry name" value="DNA breaking-rejoining enzymes"/>
    <property type="match status" value="1"/>
</dbReference>
<protein>
    <submittedName>
        <fullName evidence="8">Site-specific integrase</fullName>
    </submittedName>
</protein>
<dbReference type="GO" id="GO:0006310">
    <property type="term" value="P:DNA recombination"/>
    <property type="evidence" value="ECO:0007669"/>
    <property type="project" value="UniProtKB-KW"/>
</dbReference>
<dbReference type="CDD" id="cd01185">
    <property type="entry name" value="INTN1_C_like"/>
    <property type="match status" value="1"/>
</dbReference>
<name>A0A5C6K4D6_PARDI</name>
<comment type="caution">
    <text evidence="8">The sequence shown here is derived from an EMBL/GenBank/DDBJ whole genome shotgun (WGS) entry which is preliminary data.</text>
</comment>
<keyword evidence="2" id="KW-0229">DNA integration</keyword>
<dbReference type="InterPro" id="IPR025269">
    <property type="entry name" value="SAM-like_dom"/>
</dbReference>
<dbReference type="Pfam" id="PF00589">
    <property type="entry name" value="Phage_integrase"/>
    <property type="match status" value="1"/>
</dbReference>
<dbReference type="InterPro" id="IPR013762">
    <property type="entry name" value="Integrase-like_cat_sf"/>
</dbReference>
<dbReference type="InterPro" id="IPR050090">
    <property type="entry name" value="Tyrosine_recombinase_XerCD"/>
</dbReference>
<comment type="similarity">
    <text evidence="1">Belongs to the 'phage' integrase family.</text>
</comment>
<dbReference type="Gene3D" id="1.10.150.130">
    <property type="match status" value="1"/>
</dbReference>
<dbReference type="InterPro" id="IPR044068">
    <property type="entry name" value="CB"/>
</dbReference>
<dbReference type="Gene3D" id="1.10.443.10">
    <property type="entry name" value="Intergrase catalytic core"/>
    <property type="match status" value="1"/>
</dbReference>
<dbReference type="AlphaFoldDB" id="A0A5C6K4D6"/>
<feature type="domain" description="Core-binding (CB)" evidence="7">
    <location>
        <begin position="101"/>
        <end position="183"/>
    </location>
</feature>
<feature type="domain" description="Tyr recombinase" evidence="6">
    <location>
        <begin position="204"/>
        <end position="381"/>
    </location>
</feature>
<sequence>MATFKVSQKRENKKGEAPIYISFYLNREKIEVPVRISVPLAFFDKENGMVKKSYEFASDTNLIISNIKATINDILVCYRLRKESLTPELFWKEYNSPKNHQDFYTFCEEYQRLRFQEVSEATQKKHRSCLNNLKSFQSNLTFDQLTTDFFRRFVLFLRNKRGNSEVTINKTIRIIAIYVNEAIKKEIIKESPIKYLKLRGAEETTAEALEEQELKELVSIYHKHIFTGTTHDVLEFFLFMCFSSLHISDARSLQIDQIGKDEFWYMRRKMINIRPRVVRVPISEPLRQIINHKRKNRKSGVLWDDMIADQKVNEKLKQIASVAGIKKELSAKFGRHTFATIFLRRTRDINTLKNIMGHSNIKQTLVYAHVLDQDRQLGIKVFDSFYEEKDHK</sequence>
<reference evidence="8 9" key="1">
    <citation type="submission" date="2019-07" db="EMBL/GenBank/DDBJ databases">
        <title>Genome sequencing of Parabacteroides distasonis iSURF_7.</title>
        <authorList>
            <person name="Degefu H.N."/>
            <person name="Ruoff K.L."/>
            <person name="Price C.E."/>
            <person name="Valls R.A."/>
            <person name="O'Toole G.A."/>
        </authorList>
    </citation>
    <scope>NUCLEOTIDE SEQUENCE [LARGE SCALE GENOMIC DNA]</scope>
    <source>
        <strain evidence="8 9">CFPLTA003_1B</strain>
    </source>
</reference>